<dbReference type="EMBL" id="JBAMMX010000013">
    <property type="protein sequence ID" value="KAK6929498.1"/>
    <property type="molecule type" value="Genomic_DNA"/>
</dbReference>
<dbReference type="Proteomes" id="UP001370490">
    <property type="component" value="Unassembled WGS sequence"/>
</dbReference>
<evidence type="ECO:0000313" key="3">
    <source>
        <dbReference type="EMBL" id="KAK6929498.1"/>
    </source>
</evidence>
<protein>
    <submittedName>
        <fullName evidence="3">Peptide-N4-(N-acetyl-beta-glucosaminyl)asparagine amidase A</fullName>
    </submittedName>
</protein>
<proteinExistence type="predicted"/>
<dbReference type="InterPro" id="IPR056948">
    <property type="entry name" value="PNGaseA_N"/>
</dbReference>
<dbReference type="InterPro" id="IPR021102">
    <property type="entry name" value="PNGase_A"/>
</dbReference>
<sequence>MYIFLCFLLLFHSLIPQSSSQDRYFKSSLDTSALQGSKQYLEVTPPLPSDHLTPLCTRSLLNHDFANTVGSPPISVPYSPPSDCPRLRKWNRVILELTVSSRGQQYDRIAGLWLDGAELLRTSTAEPNSNGVFWKVRKDITRYSYLLTKTSVNFTMMLENVVDNVFTGIYHVDVSLFYYKMDGVRVPSKGKLGFHKLGRLGKSGGRIRALYETPDRELGIKELEKMEILRKLGGNTRGLYETPADLIIPVNNNVTDKGYWFRIQSETDLRSKSIRIPRHTLRAVLELYVSFHGDDEYWYSNPPNAYIKTNNLTTPRGNGAFREVYLSVDGNFVGSEIMIPVIFTGGINPLSWDPVVAIGAFDLPTYDFDLSPFLGNIMDGKYHTFTIGVSDSIPYWLVDANLHLWLDRRPYALRARTVVREAADLKLQRSSKFKKLDGLFKVKAARRSRFAGWVISSVGNLSTTVLQEFKFKNFITFRYGGTHKMVKQKVKSMTEVWVEDTRGEVLSHVYMKRKYPLAVAVTNHSTWWNDGTFLLHTNVSHSLKQNITFGVFSNVIHNNQDSWGWMKVRGNAVLSRQAKTNQTFDYQDDFGCYTRNVASVTGRILNDYASSTCAPPE</sequence>
<keyword evidence="1" id="KW-0732">Signal</keyword>
<comment type="caution">
    <text evidence="3">The sequence shown here is derived from an EMBL/GenBank/DDBJ whole genome shotgun (WGS) entry which is preliminary data.</text>
</comment>
<gene>
    <name evidence="3" type="ORF">RJ641_005703</name>
</gene>
<organism evidence="3 4">
    <name type="scientific">Dillenia turbinata</name>
    <dbReference type="NCBI Taxonomy" id="194707"/>
    <lineage>
        <taxon>Eukaryota</taxon>
        <taxon>Viridiplantae</taxon>
        <taxon>Streptophyta</taxon>
        <taxon>Embryophyta</taxon>
        <taxon>Tracheophyta</taxon>
        <taxon>Spermatophyta</taxon>
        <taxon>Magnoliopsida</taxon>
        <taxon>eudicotyledons</taxon>
        <taxon>Gunneridae</taxon>
        <taxon>Pentapetalae</taxon>
        <taxon>Dilleniales</taxon>
        <taxon>Dilleniaceae</taxon>
        <taxon>Dillenia</taxon>
    </lineage>
</organism>
<evidence type="ECO:0000256" key="1">
    <source>
        <dbReference type="SAM" id="SignalP"/>
    </source>
</evidence>
<feature type="chain" id="PRO_5042917852" evidence="1">
    <location>
        <begin position="21"/>
        <end position="617"/>
    </location>
</feature>
<feature type="signal peptide" evidence="1">
    <location>
        <begin position="1"/>
        <end position="20"/>
    </location>
</feature>
<dbReference type="AlphaFoldDB" id="A0AAN8V6V2"/>
<feature type="domain" description="Peptide N-acetyl-beta-D-glucosaminyl asparaginase amidase A N-terminal" evidence="2">
    <location>
        <begin position="52"/>
        <end position="414"/>
    </location>
</feature>
<keyword evidence="4" id="KW-1185">Reference proteome</keyword>
<reference evidence="3 4" key="1">
    <citation type="submission" date="2023-12" db="EMBL/GenBank/DDBJ databases">
        <title>A high-quality genome assembly for Dillenia turbinata (Dilleniales).</title>
        <authorList>
            <person name="Chanderbali A."/>
        </authorList>
    </citation>
    <scope>NUCLEOTIDE SEQUENCE [LARGE SCALE GENOMIC DNA]</scope>
    <source>
        <strain evidence="3">LSX21</strain>
        <tissue evidence="3">Leaf</tissue>
    </source>
</reference>
<evidence type="ECO:0000259" key="2">
    <source>
        <dbReference type="Pfam" id="PF12222"/>
    </source>
</evidence>
<evidence type="ECO:0000313" key="4">
    <source>
        <dbReference type="Proteomes" id="UP001370490"/>
    </source>
</evidence>
<accession>A0AAN8V6V2</accession>
<name>A0AAN8V6V2_9MAGN</name>
<dbReference type="Pfam" id="PF12222">
    <property type="entry name" value="PNGaseA"/>
    <property type="match status" value="1"/>
</dbReference>
<dbReference type="PANTHER" id="PTHR31104">
    <property type="entry name" value="PEPTIDE-N4-(N-ACETYL-BETA-GLUCOSAMINYL)ASPARAGINE AMIDASE A PROTEIN"/>
    <property type="match status" value="1"/>
</dbReference>